<feature type="active site" description="Charge relay system" evidence="2">
    <location>
        <position position="222"/>
    </location>
</feature>
<dbReference type="SUPFAM" id="SSF53474">
    <property type="entry name" value="alpha/beta-Hydrolases"/>
    <property type="match status" value="1"/>
</dbReference>
<dbReference type="Gene3D" id="3.40.50.1820">
    <property type="entry name" value="alpha/beta hydrolase"/>
    <property type="match status" value="1"/>
</dbReference>
<evidence type="ECO:0000313" key="5">
    <source>
        <dbReference type="EMBL" id="UZF86786.1"/>
    </source>
</evidence>
<dbReference type="InterPro" id="IPR042490">
    <property type="entry name" value="Thio_Ohase/BAAT_N"/>
</dbReference>
<evidence type="ECO:0000256" key="1">
    <source>
        <dbReference type="ARBA" id="ARBA00006538"/>
    </source>
</evidence>
<dbReference type="PANTHER" id="PTHR10824:SF4">
    <property type="entry name" value="ACYL-COENZYME A THIOESTERASE 1-LIKE"/>
    <property type="match status" value="1"/>
</dbReference>
<dbReference type="EMBL" id="CP102774">
    <property type="protein sequence ID" value="UZF86786.1"/>
    <property type="molecule type" value="Genomic_DNA"/>
</dbReference>
<dbReference type="Pfam" id="PF08840">
    <property type="entry name" value="BAAT_C"/>
    <property type="match status" value="1"/>
</dbReference>
<reference evidence="5" key="1">
    <citation type="submission" date="2022-08" db="EMBL/GenBank/DDBJ databases">
        <title>Complete Genome Sequences of 2 Bosea sp. soil isolates.</title>
        <authorList>
            <person name="Alvarez Arevalo M."/>
            <person name="Sterndorff E.B."/>
            <person name="Faurdal D."/>
            <person name="Joergensen T.S."/>
            <person name="Weber T."/>
        </authorList>
    </citation>
    <scope>NUCLEOTIDE SEQUENCE</scope>
    <source>
        <strain evidence="5">NBC_00436</strain>
    </source>
</reference>
<name>A0A9E8CS78_9HYPH</name>
<dbReference type="GO" id="GO:0006631">
    <property type="term" value="P:fatty acid metabolic process"/>
    <property type="evidence" value="ECO:0007669"/>
    <property type="project" value="TreeGrafter"/>
</dbReference>
<evidence type="ECO:0000256" key="2">
    <source>
        <dbReference type="PIRSR" id="PIRSR016521-1"/>
    </source>
</evidence>
<feature type="domain" description="Acyl-CoA thioester hydrolase/bile acid-CoA amino acid N-acetyltransferase" evidence="3">
    <location>
        <begin position="15"/>
        <end position="130"/>
    </location>
</feature>
<evidence type="ECO:0000259" key="3">
    <source>
        <dbReference type="Pfam" id="PF04775"/>
    </source>
</evidence>
<feature type="active site" description="Charge relay system" evidence="2">
    <location>
        <position position="336"/>
    </location>
</feature>
<dbReference type="AlphaFoldDB" id="A0A9E8CS78"/>
<dbReference type="InterPro" id="IPR016662">
    <property type="entry name" value="Acyl-CoA_thioEstase_long-chain"/>
</dbReference>
<dbReference type="InterPro" id="IPR014940">
    <property type="entry name" value="BAAT_C"/>
</dbReference>
<dbReference type="GO" id="GO:0047617">
    <property type="term" value="F:fatty acyl-CoA hydrolase activity"/>
    <property type="evidence" value="ECO:0007669"/>
    <property type="project" value="TreeGrafter"/>
</dbReference>
<gene>
    <name evidence="5" type="ORF">NWE54_24020</name>
</gene>
<protein>
    <submittedName>
        <fullName evidence="5">Acyl-CoA thioesterase/BAAT N-terminal domain-containing protein</fullName>
    </submittedName>
</protein>
<dbReference type="InterPro" id="IPR006862">
    <property type="entry name" value="Thio_Ohase/aa_AcTrfase"/>
</dbReference>
<dbReference type="Gene3D" id="2.60.40.2240">
    <property type="entry name" value="Acyl-CoA thioester hydrolase/BAAT N-terminal domain"/>
    <property type="match status" value="1"/>
</dbReference>
<dbReference type="Pfam" id="PF04775">
    <property type="entry name" value="Bile_Hydr_Trans"/>
    <property type="match status" value="1"/>
</dbReference>
<comment type="similarity">
    <text evidence="1">Belongs to the C/M/P thioester hydrolase family.</text>
</comment>
<dbReference type="PIRSF" id="PIRSF016521">
    <property type="entry name" value="Acyl-CoA_hydro"/>
    <property type="match status" value="1"/>
</dbReference>
<evidence type="ECO:0000259" key="4">
    <source>
        <dbReference type="Pfam" id="PF08840"/>
    </source>
</evidence>
<accession>A0A9E8CS78</accession>
<sequence length="426" mass="44276">MPAAFAISPAIDLIDVPRRIVLTGLPAGAEVTIAAETPRDGHVWRAEAVFAAGVDGSVDLGRDAPLRGDYAGVAAMGLIWAQTGSGELFPADLSRPLETTLTARIGGETIASGRFSQVLMADGVTRHPLAEDGLVGTLFLPAGEGPHPAIMILNGSGGGINEPRAALWASCGVAALALGYFGAPGLPKYISNTPLEYFARGLDWLRARVRPQNDFVAVAGQSRGGELALLLGATFPDKVSAVLGYVPSAFVHGGQAAADPALGRDGPGWTLDGKPLVHQWQDNATASWKPYDEATETRRNADAMLTALGDPAAMARARIPVERIAGPVLLLSGGDDGAWPSDFYSLIVQSSLLAAGHPHEVLWRNWPAAGHSILFPYTPATRIAHRHPVSGIATTMGGTPAANAEANAGAWETALAFVRRHGGQAG</sequence>
<organism evidence="5">
    <name type="scientific">Bosea sp. NBC_00436</name>
    <dbReference type="NCBI Taxonomy" id="2969620"/>
    <lineage>
        <taxon>Bacteria</taxon>
        <taxon>Pseudomonadati</taxon>
        <taxon>Pseudomonadota</taxon>
        <taxon>Alphaproteobacteria</taxon>
        <taxon>Hyphomicrobiales</taxon>
        <taxon>Boseaceae</taxon>
        <taxon>Bosea</taxon>
    </lineage>
</organism>
<dbReference type="PANTHER" id="PTHR10824">
    <property type="entry name" value="ACYL-COENZYME A THIOESTERASE-RELATED"/>
    <property type="match status" value="1"/>
</dbReference>
<dbReference type="InterPro" id="IPR029058">
    <property type="entry name" value="AB_hydrolase_fold"/>
</dbReference>
<proteinExistence type="inferred from homology"/>
<dbReference type="GO" id="GO:0006637">
    <property type="term" value="P:acyl-CoA metabolic process"/>
    <property type="evidence" value="ECO:0007669"/>
    <property type="project" value="InterPro"/>
</dbReference>
<feature type="domain" description="BAAT/Acyl-CoA thioester hydrolase C-terminal" evidence="4">
    <location>
        <begin position="194"/>
        <end position="421"/>
    </location>
</feature>
<feature type="active site" description="Charge relay system" evidence="2">
    <location>
        <position position="371"/>
    </location>
</feature>